<dbReference type="KEGG" id="clk:CGC53_05360"/>
<feature type="chain" id="PRO_5013236247" description="Thiol-activated cytolysin" evidence="1">
    <location>
        <begin position="18"/>
        <end position="510"/>
    </location>
</feature>
<dbReference type="Gene3D" id="3.40.30.40">
    <property type="entry name" value="Perfringolysin"/>
    <property type="match status" value="1"/>
</dbReference>
<dbReference type="InterPro" id="IPR036359">
    <property type="entry name" value="Thiol_cytolysin_sf"/>
</dbReference>
<dbReference type="Pfam" id="PF01289">
    <property type="entry name" value="Thiol_cytolysin"/>
    <property type="match status" value="1"/>
</dbReference>
<dbReference type="AlphaFoldDB" id="A0A250F9L2"/>
<dbReference type="RefSeq" id="WP_095913888.1">
    <property type="nucleotide sequence ID" value="NZ_CAUUPF010000007.1"/>
</dbReference>
<dbReference type="SUPFAM" id="SSF56978">
    <property type="entry name" value="Perfringolysin"/>
    <property type="match status" value="1"/>
</dbReference>
<dbReference type="EMBL" id="CP022384">
    <property type="protein sequence ID" value="ATA81814.1"/>
    <property type="molecule type" value="Genomic_DNA"/>
</dbReference>
<proteinExistence type="predicted"/>
<keyword evidence="3" id="KW-1185">Reference proteome</keyword>
<protein>
    <recommendedName>
        <fullName evidence="4">Thiol-activated cytolysin</fullName>
    </recommendedName>
</protein>
<evidence type="ECO:0008006" key="4">
    <source>
        <dbReference type="Google" id="ProtNLM"/>
    </source>
</evidence>
<dbReference type="InterPro" id="IPR001869">
    <property type="entry name" value="Thiol_cytolysin"/>
</dbReference>
<keyword evidence="1" id="KW-0732">Signal</keyword>
<dbReference type="Gene3D" id="3.90.840.10">
    <property type="entry name" value="Thiol-activated cytolysin superfamily/Thiol-activated cytolysin, alpha-beta domain"/>
    <property type="match status" value="1"/>
</dbReference>
<sequence length="510" mass="56792">MKLQNFTFSKSSLWLFAAITLVACKKDDADPQRSPLNATQLNNYVAQLPSVKQMSPFAERPAKNATSRATSFLDGAQFASAYNYYEQAKEYDNQLLYTENDEVFYPGALVKAQSAVDGSYKPIAAPRKPITISVSLTGSKPSITIEKPSLSTVRTGISELLNRSFNPPPANITYSSYEVHDEQHLKLALGASYNGAINTVKGSVNFSYEKQKTRYIVKIEQEFYTVDLDIPQKASDFFSDDFDYKTQFGAEKPVYVSSIKYGRVYLLGIESDLSKADFEAKLNASILSGKVGAEAETAYKQLSKSSKISGRVLGGNAKLAGKTIGDIASVRAFIEDGATFNKDNLGVPLSYRLRELGSNETFKTVIYSKYLKNDSGNIDHKKLDFKLVIREDKLKNGTGDKIEADYLLIERINPKSSSQGSSNKEYFNRGELSKDFSAFEKGEKIHINVITKKGKKLFFKIDNFAELVQRAQSTPANANMYDLDKNEGLQLKDENNNILTIGIHNQKLRE</sequence>
<dbReference type="InterPro" id="IPR036363">
    <property type="entry name" value="Thiol_cytolysin_ab_sf"/>
</dbReference>
<evidence type="ECO:0000256" key="1">
    <source>
        <dbReference type="SAM" id="SignalP"/>
    </source>
</evidence>
<dbReference type="Gene3D" id="3.30.1040.20">
    <property type="match status" value="1"/>
</dbReference>
<gene>
    <name evidence="2" type="ORF">CGC53_05360</name>
</gene>
<name>A0A250F9L2_9FLAO</name>
<feature type="signal peptide" evidence="1">
    <location>
        <begin position="1"/>
        <end position="17"/>
    </location>
</feature>
<evidence type="ECO:0000313" key="3">
    <source>
        <dbReference type="Proteomes" id="UP000217276"/>
    </source>
</evidence>
<reference evidence="3" key="1">
    <citation type="submission" date="2017-06" db="EMBL/GenBank/DDBJ databases">
        <title>Capnocytophaga spp. assemblies.</title>
        <authorList>
            <person name="Gulvik C.A."/>
        </authorList>
    </citation>
    <scope>NUCLEOTIDE SEQUENCE [LARGE SCALE GENOMIC DNA]</scope>
    <source>
        <strain evidence="3">H6253</strain>
    </source>
</reference>
<evidence type="ECO:0000313" key="2">
    <source>
        <dbReference type="EMBL" id="ATA81814.1"/>
    </source>
</evidence>
<accession>A0A250F9L2</accession>
<dbReference type="PROSITE" id="PS51257">
    <property type="entry name" value="PROKAR_LIPOPROTEIN"/>
    <property type="match status" value="1"/>
</dbReference>
<dbReference type="Proteomes" id="UP000217276">
    <property type="component" value="Chromosome"/>
</dbReference>
<dbReference type="GO" id="GO:0015485">
    <property type="term" value="F:cholesterol binding"/>
    <property type="evidence" value="ECO:0007669"/>
    <property type="project" value="InterPro"/>
</dbReference>
<organism evidence="2 3">
    <name type="scientific">Capnocytophaga leadbetteri</name>
    <dbReference type="NCBI Taxonomy" id="327575"/>
    <lineage>
        <taxon>Bacteria</taxon>
        <taxon>Pseudomonadati</taxon>
        <taxon>Bacteroidota</taxon>
        <taxon>Flavobacteriia</taxon>
        <taxon>Flavobacteriales</taxon>
        <taxon>Flavobacteriaceae</taxon>
        <taxon>Capnocytophaga</taxon>
    </lineage>
</organism>